<evidence type="ECO:0000313" key="2">
    <source>
        <dbReference type="Proteomes" id="UP000054197"/>
    </source>
</evidence>
<comment type="caution">
    <text evidence="1">The sequence shown here is derived from an EMBL/GenBank/DDBJ whole genome shotgun (WGS) entry which is preliminary data.</text>
</comment>
<evidence type="ECO:0008006" key="3">
    <source>
        <dbReference type="Google" id="ProtNLM"/>
    </source>
</evidence>
<sequence>MGTKLAAALGAFSLALSGCGTVNTVFRDDLSATRELRQQKTYCESIPRAYSGLAFNFCLLNAPPDITGVLVPVILADMAASGIVDTVVLPYTIYQQGTLGNMGIYWRPGRS</sequence>
<accession>A0A0W0H862</accession>
<evidence type="ECO:0000313" key="1">
    <source>
        <dbReference type="EMBL" id="KTB56952.1"/>
    </source>
</evidence>
<proteinExistence type="predicted"/>
<dbReference type="Proteomes" id="UP000054197">
    <property type="component" value="Unassembled WGS sequence"/>
</dbReference>
<dbReference type="InterPro" id="IPR010780">
    <property type="entry name" value="DUF1375"/>
</dbReference>
<gene>
    <name evidence="1" type="ORF">AO063_07515</name>
</gene>
<name>A0A0W0H862_PSEFL</name>
<reference evidence="1 2" key="1">
    <citation type="submission" date="2015-09" db="EMBL/GenBank/DDBJ databases">
        <title>Genome sequence of ICMP 11288.</title>
        <authorList>
            <person name="Visnovsky S."/>
            <person name="Lu A."/>
            <person name="Panda P."/>
            <person name="Pitman A."/>
        </authorList>
    </citation>
    <scope>NUCLEOTIDE SEQUENCE [LARGE SCALE GENOMIC DNA]</scope>
    <source>
        <strain evidence="1 2">ICMP 11288</strain>
    </source>
</reference>
<organism evidence="1 2">
    <name type="scientific">Pseudomonas fluorescens ICMP 11288</name>
    <dbReference type="NCBI Taxonomy" id="1198309"/>
    <lineage>
        <taxon>Bacteria</taxon>
        <taxon>Pseudomonadati</taxon>
        <taxon>Pseudomonadota</taxon>
        <taxon>Gammaproteobacteria</taxon>
        <taxon>Pseudomonadales</taxon>
        <taxon>Pseudomonadaceae</taxon>
        <taxon>Pseudomonas</taxon>
    </lineage>
</organism>
<dbReference type="AlphaFoldDB" id="A0A0W0H862"/>
<dbReference type="RefSeq" id="WP_058422411.1">
    <property type="nucleotide sequence ID" value="NZ_LKEF01000063.1"/>
</dbReference>
<protein>
    <recommendedName>
        <fullName evidence="3">YceK/YidQ family lipoprotein</fullName>
    </recommendedName>
</protein>
<dbReference type="EMBL" id="LKEF01000063">
    <property type="protein sequence ID" value="KTB56952.1"/>
    <property type="molecule type" value="Genomic_DNA"/>
</dbReference>
<dbReference type="PROSITE" id="PS51257">
    <property type="entry name" value="PROKAR_LIPOPROTEIN"/>
    <property type="match status" value="1"/>
</dbReference>
<dbReference type="Pfam" id="PF07119">
    <property type="entry name" value="DUF1375"/>
    <property type="match status" value="1"/>
</dbReference>